<evidence type="ECO:0000256" key="5">
    <source>
        <dbReference type="ARBA" id="ARBA00023136"/>
    </source>
</evidence>
<feature type="transmembrane region" description="Helical" evidence="6">
    <location>
        <begin position="148"/>
        <end position="166"/>
    </location>
</feature>
<feature type="transmembrane region" description="Helical" evidence="6">
    <location>
        <begin position="57"/>
        <end position="81"/>
    </location>
</feature>
<comment type="subcellular location">
    <subcellularLocation>
        <location evidence="1">Cell membrane</location>
        <topology evidence="1">Multi-pass membrane protein</topology>
    </subcellularLocation>
</comment>
<dbReference type="Pfam" id="PF02653">
    <property type="entry name" value="BPD_transp_2"/>
    <property type="match status" value="1"/>
</dbReference>
<gene>
    <name evidence="7" type="ORF">A2V47_03695</name>
</gene>
<dbReference type="AlphaFoldDB" id="A0A1F5A5S6"/>
<dbReference type="CDD" id="cd06580">
    <property type="entry name" value="TM_PBP1_transp_TpRbsC_like"/>
    <property type="match status" value="1"/>
</dbReference>
<evidence type="ECO:0000256" key="6">
    <source>
        <dbReference type="SAM" id="Phobius"/>
    </source>
</evidence>
<keyword evidence="5 6" id="KW-0472">Membrane</keyword>
<dbReference type="Proteomes" id="UP000177701">
    <property type="component" value="Unassembled WGS sequence"/>
</dbReference>
<feature type="transmembrane region" description="Helical" evidence="6">
    <location>
        <begin position="316"/>
        <end position="342"/>
    </location>
</feature>
<evidence type="ECO:0000256" key="3">
    <source>
        <dbReference type="ARBA" id="ARBA00022692"/>
    </source>
</evidence>
<dbReference type="PANTHER" id="PTHR47089:SF1">
    <property type="entry name" value="GUANOSINE ABC TRANSPORTER PERMEASE PROTEIN NUPP"/>
    <property type="match status" value="1"/>
</dbReference>
<keyword evidence="4 6" id="KW-1133">Transmembrane helix</keyword>
<dbReference type="GO" id="GO:0005886">
    <property type="term" value="C:plasma membrane"/>
    <property type="evidence" value="ECO:0007669"/>
    <property type="project" value="UniProtKB-SubCell"/>
</dbReference>
<feature type="transmembrane region" description="Helical" evidence="6">
    <location>
        <begin position="196"/>
        <end position="215"/>
    </location>
</feature>
<feature type="transmembrane region" description="Helical" evidence="6">
    <location>
        <begin position="236"/>
        <end position="258"/>
    </location>
</feature>
<sequence length="354" mass="38983">MRIVLAKRETRSQIISTLVPIISFLVSLILGGIVLAFSKANPLDTYVYMFRGAFGNWMAFSETLVKAIPLMLTGLGVSLAFRIRFWNIGAEGQYVWGAIGTAWVMLYWQFLPVQALLPFSLLVGMTAGAIWAGIPAVMKAVWKVDETLTTLMLNYVAILFAEYLYYGPWRDPKGYGFPGSEPFPREAWLPRFLGRAHWGLFIAIIIAFILFFVLTRTKWGLEIQMIGKNPDAARCLGVNIKWGIIMVLLLSGALSGLAGGIEVAAIAHRLQKGIISGYGYTAIIIAWMSQLNPIAALFVAILMAGLLVGGDQLQMMIGLPAAMGLVIQGLLLFPLLAGTIFTEYKIRIKKTKEV</sequence>
<keyword evidence="2" id="KW-1003">Cell membrane</keyword>
<dbReference type="EMBL" id="MEYH01000097">
    <property type="protein sequence ID" value="OGD13909.1"/>
    <property type="molecule type" value="Genomic_DNA"/>
</dbReference>
<name>A0A1F5A5S6_9BACT</name>
<evidence type="ECO:0000313" key="8">
    <source>
        <dbReference type="Proteomes" id="UP000177701"/>
    </source>
</evidence>
<dbReference type="InterPro" id="IPR001851">
    <property type="entry name" value="ABC_transp_permease"/>
</dbReference>
<evidence type="ECO:0000256" key="4">
    <source>
        <dbReference type="ARBA" id="ARBA00022989"/>
    </source>
</evidence>
<accession>A0A1F5A5S6</accession>
<feature type="transmembrane region" description="Helical" evidence="6">
    <location>
        <begin position="294"/>
        <end position="310"/>
    </location>
</feature>
<evidence type="ECO:0000313" key="7">
    <source>
        <dbReference type="EMBL" id="OGD13909.1"/>
    </source>
</evidence>
<protein>
    <submittedName>
        <fullName evidence="7">ABC transporter permease</fullName>
    </submittedName>
</protein>
<proteinExistence type="predicted"/>
<feature type="transmembrane region" description="Helical" evidence="6">
    <location>
        <begin position="12"/>
        <end position="37"/>
    </location>
</feature>
<organism evidence="7 8">
    <name type="scientific">Candidatus Sediminicultor quintus</name>
    <dbReference type="NCBI Taxonomy" id="1797291"/>
    <lineage>
        <taxon>Bacteria</taxon>
        <taxon>Pseudomonadati</taxon>
        <taxon>Atribacterota</taxon>
        <taxon>Candidatus Phoenicimicrobiia</taxon>
        <taxon>Candidatus Pheonicimicrobiales</taxon>
        <taxon>Candidatus Phoenicimicrobiaceae</taxon>
        <taxon>Candidatus Sediminicultor</taxon>
    </lineage>
</organism>
<keyword evidence="3 6" id="KW-0812">Transmembrane</keyword>
<dbReference type="GO" id="GO:0022857">
    <property type="term" value="F:transmembrane transporter activity"/>
    <property type="evidence" value="ECO:0007669"/>
    <property type="project" value="InterPro"/>
</dbReference>
<feature type="transmembrane region" description="Helical" evidence="6">
    <location>
        <begin position="116"/>
        <end position="136"/>
    </location>
</feature>
<feature type="transmembrane region" description="Helical" evidence="6">
    <location>
        <begin position="93"/>
        <end position="110"/>
    </location>
</feature>
<evidence type="ECO:0000256" key="2">
    <source>
        <dbReference type="ARBA" id="ARBA00022475"/>
    </source>
</evidence>
<reference evidence="7 8" key="1">
    <citation type="journal article" date="2016" name="Nat. Commun.">
        <title>Thousands of microbial genomes shed light on interconnected biogeochemical processes in an aquifer system.</title>
        <authorList>
            <person name="Anantharaman K."/>
            <person name="Brown C.T."/>
            <person name="Hug L.A."/>
            <person name="Sharon I."/>
            <person name="Castelle C.J."/>
            <person name="Probst A.J."/>
            <person name="Thomas B.C."/>
            <person name="Singh A."/>
            <person name="Wilkins M.J."/>
            <person name="Karaoz U."/>
            <person name="Brodie E.L."/>
            <person name="Williams K.H."/>
            <person name="Hubbard S.S."/>
            <person name="Banfield J.F."/>
        </authorList>
    </citation>
    <scope>NUCLEOTIDE SEQUENCE [LARGE SCALE GENOMIC DNA]</scope>
</reference>
<evidence type="ECO:0000256" key="1">
    <source>
        <dbReference type="ARBA" id="ARBA00004651"/>
    </source>
</evidence>
<comment type="caution">
    <text evidence="7">The sequence shown here is derived from an EMBL/GenBank/DDBJ whole genome shotgun (WGS) entry which is preliminary data.</text>
</comment>
<dbReference type="PANTHER" id="PTHR47089">
    <property type="entry name" value="ABC TRANSPORTER, PERMEASE PROTEIN"/>
    <property type="match status" value="1"/>
</dbReference>
<dbReference type="STRING" id="1797291.A2V47_03695"/>